<dbReference type="Proteomes" id="UP000198771">
    <property type="component" value="Unassembled WGS sequence"/>
</dbReference>
<feature type="non-terminal residue" evidence="3">
    <location>
        <position position="1"/>
    </location>
</feature>
<dbReference type="InterPro" id="IPR001296">
    <property type="entry name" value="Glyco_trans_1"/>
</dbReference>
<feature type="domain" description="Glycosyl transferase family 1" evidence="1">
    <location>
        <begin position="164"/>
        <end position="318"/>
    </location>
</feature>
<dbReference type="RefSeq" id="WP_139163047.1">
    <property type="nucleotide sequence ID" value="NZ_FMXO01000032.1"/>
</dbReference>
<gene>
    <name evidence="3" type="ORF">SAMN05660653_03266</name>
</gene>
<dbReference type="Gene3D" id="3.40.50.2000">
    <property type="entry name" value="Glycogen Phosphorylase B"/>
    <property type="match status" value="2"/>
</dbReference>
<dbReference type="EMBL" id="FMXO01000032">
    <property type="protein sequence ID" value="SDB62216.1"/>
    <property type="molecule type" value="Genomic_DNA"/>
</dbReference>
<dbReference type="STRING" id="617002.SAMN05660653_03266"/>
<dbReference type="InterPro" id="IPR028098">
    <property type="entry name" value="Glyco_trans_4-like_N"/>
</dbReference>
<dbReference type="CDD" id="cd03807">
    <property type="entry name" value="GT4_WbnK-like"/>
    <property type="match status" value="1"/>
</dbReference>
<name>A0A1G6EXQ4_9BACT</name>
<organism evidence="3 4">
    <name type="scientific">Desulfonatronum thiosulfatophilum</name>
    <dbReference type="NCBI Taxonomy" id="617002"/>
    <lineage>
        <taxon>Bacteria</taxon>
        <taxon>Pseudomonadati</taxon>
        <taxon>Thermodesulfobacteriota</taxon>
        <taxon>Desulfovibrionia</taxon>
        <taxon>Desulfovibrionales</taxon>
        <taxon>Desulfonatronaceae</taxon>
        <taxon>Desulfonatronum</taxon>
    </lineage>
</organism>
<evidence type="ECO:0000313" key="4">
    <source>
        <dbReference type="Proteomes" id="UP000198771"/>
    </source>
</evidence>
<accession>A0A1G6EXQ4</accession>
<evidence type="ECO:0000259" key="2">
    <source>
        <dbReference type="Pfam" id="PF13439"/>
    </source>
</evidence>
<protein>
    <submittedName>
        <fullName evidence="3">Glycosyltransferase involved in cell wall bisynthesis</fullName>
    </submittedName>
</protein>
<dbReference type="OrthoDB" id="9803091at2"/>
<sequence>GKRLDASGVNVYFMGMRRGVPHPRGIWKLKQLIRKIRPDVIQTWMYHADLLGGLAARMAGKTPVIWNIRHSNLDPKDNKKTTLWTAKVCALLSRRIPRRIVCCSEASRQIHEAIGYDQEKLLVIPNGFDLDAYRPDKEGRRMVNRLIGESVNQSVGGEMGPNTLLIGMMARFDPQKDHRNLVQAAGLLREWGVDCCFVLCGNGVDAKNSQLSGWIRDAGVEDRFFLLGPRDDIPTITTGLDIACLSSVGEGFPNVLGEAMACEVPCVATDVGDCADIVGDTGRIVPPRNPDALAGAIRELVEMGGEGRKQLGRAARERVRERYELGSVVKRYEGLYEDVVGLRD</sequence>
<reference evidence="3 4" key="1">
    <citation type="submission" date="2016-10" db="EMBL/GenBank/DDBJ databases">
        <authorList>
            <person name="de Groot N.N."/>
        </authorList>
    </citation>
    <scope>NUCLEOTIDE SEQUENCE [LARGE SCALE GENOMIC DNA]</scope>
    <source>
        <strain evidence="3 4">ASO4-2</strain>
    </source>
</reference>
<dbReference type="Pfam" id="PF00534">
    <property type="entry name" value="Glycos_transf_1"/>
    <property type="match status" value="1"/>
</dbReference>
<dbReference type="PANTHER" id="PTHR12526">
    <property type="entry name" value="GLYCOSYLTRANSFERASE"/>
    <property type="match status" value="1"/>
</dbReference>
<feature type="domain" description="Glycosyltransferase subfamily 4-like N-terminal" evidence="2">
    <location>
        <begin position="11"/>
        <end position="131"/>
    </location>
</feature>
<dbReference type="Pfam" id="PF13439">
    <property type="entry name" value="Glyco_transf_4"/>
    <property type="match status" value="1"/>
</dbReference>
<keyword evidence="3" id="KW-0808">Transferase</keyword>
<dbReference type="SUPFAM" id="SSF53756">
    <property type="entry name" value="UDP-Glycosyltransferase/glycogen phosphorylase"/>
    <property type="match status" value="1"/>
</dbReference>
<dbReference type="PANTHER" id="PTHR12526:SF630">
    <property type="entry name" value="GLYCOSYLTRANSFERASE"/>
    <property type="match status" value="1"/>
</dbReference>
<proteinExistence type="predicted"/>
<dbReference type="AlphaFoldDB" id="A0A1G6EXQ4"/>
<evidence type="ECO:0000259" key="1">
    <source>
        <dbReference type="Pfam" id="PF00534"/>
    </source>
</evidence>
<dbReference type="GO" id="GO:0016757">
    <property type="term" value="F:glycosyltransferase activity"/>
    <property type="evidence" value="ECO:0007669"/>
    <property type="project" value="UniProtKB-ARBA"/>
</dbReference>
<keyword evidence="4" id="KW-1185">Reference proteome</keyword>
<evidence type="ECO:0000313" key="3">
    <source>
        <dbReference type="EMBL" id="SDB62216.1"/>
    </source>
</evidence>